<keyword evidence="1" id="KW-1133">Transmembrane helix</keyword>
<dbReference type="Proteomes" id="UP000253782">
    <property type="component" value="Unassembled WGS sequence"/>
</dbReference>
<comment type="caution">
    <text evidence="2">The sequence shown here is derived from an EMBL/GenBank/DDBJ whole genome shotgun (WGS) entry which is preliminary data.</text>
</comment>
<dbReference type="EMBL" id="QQAH01000013">
    <property type="protein sequence ID" value="RDD81038.1"/>
    <property type="molecule type" value="Genomic_DNA"/>
</dbReference>
<dbReference type="AlphaFoldDB" id="A0A369UMT8"/>
<sequence length="225" mass="24818">MDWTALLRLPTTMLWLLTAGMLLLTVVQLVALRERMQTQPRWVSVAGFALLLVTIVLTVLLAVAGASLRGYHVLNEQTPVAEINARILSPQRWALTLHGSDGSTRQLQLSGDALRMEAVLLRWQPGVFASLPPLYRLERVVGRYDDLAQAAAAPVSLTDADALDVQGLQREYPQWLPTVDAVNDNGVFLPLVDQGHYSLHVMRDGTLVAKPDEATERRLAQPLGE</sequence>
<gene>
    <name evidence="2" type="ORF">DVJ77_14410</name>
</gene>
<reference evidence="2 3" key="1">
    <citation type="submission" date="2018-07" db="EMBL/GenBank/DDBJ databases">
        <title>Dyella tabacisoli L4-6T, whole genome shotgun sequence.</title>
        <authorList>
            <person name="Zhou X.-K."/>
            <person name="Li W.-J."/>
            <person name="Duan Y.-Q."/>
        </authorList>
    </citation>
    <scope>NUCLEOTIDE SEQUENCE [LARGE SCALE GENOMIC DNA]</scope>
    <source>
        <strain evidence="2 3">L4-6</strain>
    </source>
</reference>
<feature type="transmembrane region" description="Helical" evidence="1">
    <location>
        <begin position="43"/>
        <end position="68"/>
    </location>
</feature>
<protein>
    <submittedName>
        <fullName evidence="2">Uncharacterized protein</fullName>
    </submittedName>
</protein>
<name>A0A369UMT8_9GAMM</name>
<keyword evidence="1" id="KW-0812">Transmembrane</keyword>
<evidence type="ECO:0000256" key="1">
    <source>
        <dbReference type="SAM" id="Phobius"/>
    </source>
</evidence>
<evidence type="ECO:0000313" key="3">
    <source>
        <dbReference type="Proteomes" id="UP000253782"/>
    </source>
</evidence>
<accession>A0A369UMT8</accession>
<organism evidence="2 3">
    <name type="scientific">Dyella tabacisoli</name>
    <dbReference type="NCBI Taxonomy" id="2282381"/>
    <lineage>
        <taxon>Bacteria</taxon>
        <taxon>Pseudomonadati</taxon>
        <taxon>Pseudomonadota</taxon>
        <taxon>Gammaproteobacteria</taxon>
        <taxon>Lysobacterales</taxon>
        <taxon>Rhodanobacteraceae</taxon>
        <taxon>Dyella</taxon>
    </lineage>
</organism>
<keyword evidence="1" id="KW-0472">Membrane</keyword>
<dbReference type="OrthoDB" id="9156649at2"/>
<proteinExistence type="predicted"/>
<feature type="transmembrane region" description="Helical" evidence="1">
    <location>
        <begin position="12"/>
        <end position="31"/>
    </location>
</feature>
<keyword evidence="3" id="KW-1185">Reference proteome</keyword>
<evidence type="ECO:0000313" key="2">
    <source>
        <dbReference type="EMBL" id="RDD81038.1"/>
    </source>
</evidence>